<dbReference type="AlphaFoldDB" id="A0A1A6GL64"/>
<dbReference type="InterPro" id="IPR027801">
    <property type="entry name" value="CENP-P"/>
</dbReference>
<evidence type="ECO:0000256" key="1">
    <source>
        <dbReference type="SAM" id="MobiDB-lite"/>
    </source>
</evidence>
<dbReference type="Proteomes" id="UP000092124">
    <property type="component" value="Unassembled WGS sequence"/>
</dbReference>
<dbReference type="GO" id="GO:0034080">
    <property type="term" value="P:CENP-A containing chromatin assembly"/>
    <property type="evidence" value="ECO:0007669"/>
    <property type="project" value="InterPro"/>
</dbReference>
<feature type="non-terminal residue" evidence="2">
    <location>
        <position position="120"/>
    </location>
</feature>
<reference evidence="2 3" key="1">
    <citation type="submission" date="2016-06" db="EMBL/GenBank/DDBJ databases">
        <title>The Draft Genome Sequence and Annotation of the Desert Woodrat Neotoma lepida.</title>
        <authorList>
            <person name="Campbell M."/>
            <person name="Oakeson K.F."/>
            <person name="Yandell M."/>
            <person name="Halpert J.R."/>
            <person name="Dearing D."/>
        </authorList>
    </citation>
    <scope>NUCLEOTIDE SEQUENCE [LARGE SCALE GENOMIC DNA]</scope>
    <source>
        <strain evidence="2">417</strain>
        <tissue evidence="2">Liver</tissue>
    </source>
</reference>
<dbReference type="STRING" id="56216.A0A1A6GL64"/>
<evidence type="ECO:0000313" key="2">
    <source>
        <dbReference type="EMBL" id="OBS66614.1"/>
    </source>
</evidence>
<organism evidence="2 3">
    <name type="scientific">Neotoma lepida</name>
    <name type="common">Desert woodrat</name>
    <dbReference type="NCBI Taxonomy" id="56216"/>
    <lineage>
        <taxon>Eukaryota</taxon>
        <taxon>Metazoa</taxon>
        <taxon>Chordata</taxon>
        <taxon>Craniata</taxon>
        <taxon>Vertebrata</taxon>
        <taxon>Euteleostomi</taxon>
        <taxon>Mammalia</taxon>
        <taxon>Eutheria</taxon>
        <taxon>Euarchontoglires</taxon>
        <taxon>Glires</taxon>
        <taxon>Rodentia</taxon>
        <taxon>Myomorpha</taxon>
        <taxon>Muroidea</taxon>
        <taxon>Cricetidae</taxon>
        <taxon>Neotominae</taxon>
        <taxon>Neotoma</taxon>
    </lineage>
</organism>
<dbReference type="PANTHER" id="PTHR28577">
    <property type="entry name" value="CENTROMERE PROTEIN P"/>
    <property type="match status" value="1"/>
</dbReference>
<feature type="region of interest" description="Disordered" evidence="1">
    <location>
        <begin position="28"/>
        <end position="54"/>
    </location>
</feature>
<gene>
    <name evidence="2" type="ORF">A6R68_04854</name>
</gene>
<sequence length="120" mass="13453">MDPETRELRALEAEVAALQRECSLLPKPWEKTSGARKSPQKFPQSDSEGCESSKDLKSQLGHLKSELSFLSQLTGINIRNYSKIEDITNTETNEKLSSIITDLSIIMEPTEYSELSEFAS</sequence>
<name>A0A1A6GL64_NEOLE</name>
<evidence type="ECO:0000313" key="3">
    <source>
        <dbReference type="Proteomes" id="UP000092124"/>
    </source>
</evidence>
<dbReference type="GO" id="GO:0005634">
    <property type="term" value="C:nucleus"/>
    <property type="evidence" value="ECO:0007669"/>
    <property type="project" value="TreeGrafter"/>
</dbReference>
<proteinExistence type="predicted"/>
<dbReference type="OrthoDB" id="5976950at2759"/>
<comment type="caution">
    <text evidence="2">The sequence shown here is derived from an EMBL/GenBank/DDBJ whole genome shotgun (WGS) entry which is preliminary data.</text>
</comment>
<accession>A0A1A6GL64</accession>
<dbReference type="Pfam" id="PF13096">
    <property type="entry name" value="CENP-P"/>
    <property type="match status" value="1"/>
</dbReference>
<dbReference type="EMBL" id="LZPO01087209">
    <property type="protein sequence ID" value="OBS66614.1"/>
    <property type="molecule type" value="Genomic_DNA"/>
</dbReference>
<keyword evidence="3" id="KW-1185">Reference proteome</keyword>
<protein>
    <submittedName>
        <fullName evidence="2">Uncharacterized protein</fullName>
    </submittedName>
</protein>
<dbReference type="PANTHER" id="PTHR28577:SF1">
    <property type="entry name" value="CENTROMERE PROTEIN P"/>
    <property type="match status" value="1"/>
</dbReference>
<dbReference type="GO" id="GO:0000775">
    <property type="term" value="C:chromosome, centromeric region"/>
    <property type="evidence" value="ECO:0007669"/>
    <property type="project" value="InterPro"/>
</dbReference>